<dbReference type="PANTHER" id="PTHR39087">
    <property type="entry name" value="UPF0104 MEMBRANE PROTEIN MJ1595"/>
    <property type="match status" value="1"/>
</dbReference>
<dbReference type="Proteomes" id="UP000199693">
    <property type="component" value="Unassembled WGS sequence"/>
</dbReference>
<dbReference type="EMBL" id="FZPC01000005">
    <property type="protein sequence ID" value="SNS65576.1"/>
    <property type="molecule type" value="Genomic_DNA"/>
</dbReference>
<evidence type="ECO:0000256" key="2">
    <source>
        <dbReference type="ARBA" id="ARBA00022475"/>
    </source>
</evidence>
<dbReference type="GO" id="GO:0005886">
    <property type="term" value="C:plasma membrane"/>
    <property type="evidence" value="ECO:0007669"/>
    <property type="project" value="UniProtKB-SubCell"/>
</dbReference>
<keyword evidence="3 6" id="KW-0812">Transmembrane</keyword>
<keyword evidence="5 6" id="KW-0472">Membrane</keyword>
<feature type="transmembrane region" description="Helical" evidence="6">
    <location>
        <begin position="41"/>
        <end position="59"/>
    </location>
</feature>
<feature type="transmembrane region" description="Helical" evidence="6">
    <location>
        <begin position="226"/>
        <end position="246"/>
    </location>
</feature>
<dbReference type="Pfam" id="PF03706">
    <property type="entry name" value="LPG_synthase_TM"/>
    <property type="match status" value="1"/>
</dbReference>
<evidence type="ECO:0000313" key="7">
    <source>
        <dbReference type="EMBL" id="SDK54839.1"/>
    </source>
</evidence>
<sequence length="302" mass="33055">MQIKKIVKKLAPVVISIIFAGYCYLHRGDLYALLSFPRENLFIILILYIAFHLINALIIKSLTDKITPTKSIAFFIGVNQISSALNYIAPFRLAQFTSRAAILKKYLSISITTSAAQFLISSVFNILCSILITMAIIGYAPKLIPNSLALSAISLGLLGAIALTLYVIRKSKPRPWLTSLTEPFKSLTIRDTLHLSILNILQIAIASAITYQLLDGTGMSFKLTDCILLSTASVLLSIASLTPGNLGYKELSLTALGVWLGLDQGTLLAVLILDRSIQLVLTFVLASFFTLAFKHITPHKIL</sequence>
<dbReference type="InterPro" id="IPR022791">
    <property type="entry name" value="L-PG_synthase/AglD"/>
</dbReference>
<feature type="transmembrane region" description="Helical" evidence="6">
    <location>
        <begin position="109"/>
        <end position="136"/>
    </location>
</feature>
<protein>
    <submittedName>
        <fullName evidence="7">Uncharacterized membrane protein YbhN, UPF0104 family</fullName>
    </submittedName>
</protein>
<dbReference type="Proteomes" id="UP000198309">
    <property type="component" value="Unassembled WGS sequence"/>
</dbReference>
<dbReference type="RefSeq" id="WP_089390524.1">
    <property type="nucleotide sequence ID" value="NZ_FNEC01000042.1"/>
</dbReference>
<reference evidence="8 9" key="2">
    <citation type="submission" date="2017-06" db="EMBL/GenBank/DDBJ databases">
        <authorList>
            <person name="Varghese N."/>
            <person name="Submissions S."/>
        </authorList>
    </citation>
    <scope>NUCLEOTIDE SEQUENCE [LARGE SCALE GENOMIC DNA]</scope>
    <source>
        <strain evidence="8 9">RLD-1</strain>
    </source>
</reference>
<keyword evidence="2" id="KW-1003">Cell membrane</keyword>
<keyword evidence="4 6" id="KW-1133">Transmembrane helix</keyword>
<gene>
    <name evidence="7" type="ORF">SAMN05216189_104210</name>
    <name evidence="8" type="ORF">SAMN06295949_10536</name>
</gene>
<evidence type="ECO:0000256" key="5">
    <source>
        <dbReference type="ARBA" id="ARBA00023136"/>
    </source>
</evidence>
<dbReference type="PANTHER" id="PTHR39087:SF2">
    <property type="entry name" value="UPF0104 MEMBRANE PROTEIN MJ1595"/>
    <property type="match status" value="1"/>
</dbReference>
<accession>A0A239G896</accession>
<feature type="transmembrane region" description="Helical" evidence="6">
    <location>
        <begin position="193"/>
        <end position="214"/>
    </location>
</feature>
<evidence type="ECO:0000313" key="9">
    <source>
        <dbReference type="Proteomes" id="UP000198309"/>
    </source>
</evidence>
<evidence type="ECO:0000256" key="1">
    <source>
        <dbReference type="ARBA" id="ARBA00004651"/>
    </source>
</evidence>
<evidence type="ECO:0000256" key="4">
    <source>
        <dbReference type="ARBA" id="ARBA00022989"/>
    </source>
</evidence>
<feature type="transmembrane region" description="Helical" evidence="6">
    <location>
        <begin position="266"/>
        <end position="293"/>
    </location>
</feature>
<evidence type="ECO:0000313" key="8">
    <source>
        <dbReference type="EMBL" id="SNS65576.1"/>
    </source>
</evidence>
<proteinExistence type="predicted"/>
<evidence type="ECO:0000256" key="6">
    <source>
        <dbReference type="SAM" id="Phobius"/>
    </source>
</evidence>
<feature type="transmembrane region" description="Helical" evidence="6">
    <location>
        <begin position="71"/>
        <end position="89"/>
    </location>
</feature>
<feature type="transmembrane region" description="Helical" evidence="6">
    <location>
        <begin position="148"/>
        <end position="168"/>
    </location>
</feature>
<dbReference type="EMBL" id="FNEC01000042">
    <property type="protein sequence ID" value="SDK54839.1"/>
    <property type="molecule type" value="Genomic_DNA"/>
</dbReference>
<evidence type="ECO:0000313" key="10">
    <source>
        <dbReference type="Proteomes" id="UP000199693"/>
    </source>
</evidence>
<keyword evidence="9" id="KW-1185">Reference proteome</keyword>
<comment type="subcellular location">
    <subcellularLocation>
        <location evidence="1">Cell membrane</location>
        <topology evidence="1">Multi-pass membrane protein</topology>
    </subcellularLocation>
</comment>
<dbReference type="AlphaFoldDB" id="A0A239G896"/>
<reference evidence="7 10" key="1">
    <citation type="submission" date="2016-10" db="EMBL/GenBank/DDBJ databases">
        <authorList>
            <person name="de Groot N.N."/>
        </authorList>
    </citation>
    <scope>NUCLEOTIDE SEQUENCE [LARGE SCALE GENOMIC DNA]</scope>
    <source>
        <strain evidence="7 10">CCM 7361</strain>
    </source>
</reference>
<name>A0A239G896_9PSED</name>
<evidence type="ECO:0000256" key="3">
    <source>
        <dbReference type="ARBA" id="ARBA00022692"/>
    </source>
</evidence>
<organism evidence="7 10">
    <name type="scientific">Pseudomonas delhiensis</name>
    <dbReference type="NCBI Taxonomy" id="366289"/>
    <lineage>
        <taxon>Bacteria</taxon>
        <taxon>Pseudomonadati</taxon>
        <taxon>Pseudomonadota</taxon>
        <taxon>Gammaproteobacteria</taxon>
        <taxon>Pseudomonadales</taxon>
        <taxon>Pseudomonadaceae</taxon>
        <taxon>Pseudomonas</taxon>
    </lineage>
</organism>